<dbReference type="Proteomes" id="UP001519293">
    <property type="component" value="Unassembled WGS sequence"/>
</dbReference>
<evidence type="ECO:0000256" key="1">
    <source>
        <dbReference type="ARBA" id="ARBA00006930"/>
    </source>
</evidence>
<evidence type="ECO:0000256" key="2">
    <source>
        <dbReference type="ARBA" id="ARBA00011322"/>
    </source>
</evidence>
<name>A0ABS4RJM6_9BACI</name>
<feature type="coiled-coil region" evidence="4">
    <location>
        <begin position="862"/>
        <end position="903"/>
    </location>
</feature>
<evidence type="ECO:0000313" key="7">
    <source>
        <dbReference type="EMBL" id="MBP2243110.1"/>
    </source>
</evidence>
<proteinExistence type="inferred from homology"/>
<dbReference type="EMBL" id="JAGIKZ010000035">
    <property type="protein sequence ID" value="MBP2243110.1"/>
    <property type="molecule type" value="Genomic_DNA"/>
</dbReference>
<dbReference type="Gene3D" id="3.40.50.300">
    <property type="entry name" value="P-loop containing nucleotide triphosphate hydrolases"/>
    <property type="match status" value="2"/>
</dbReference>
<dbReference type="Gene3D" id="1.20.5.340">
    <property type="match status" value="1"/>
</dbReference>
<keyword evidence="8" id="KW-1185">Reference proteome</keyword>
<dbReference type="RefSeq" id="WP_066392294.1">
    <property type="nucleotide sequence ID" value="NZ_JAGIKZ010000035.1"/>
</dbReference>
<dbReference type="Pfam" id="PF13476">
    <property type="entry name" value="AAA_23"/>
    <property type="match status" value="1"/>
</dbReference>
<gene>
    <name evidence="7" type="ORF">J2Z40_003698</name>
</gene>
<feature type="coiled-coil region" evidence="4">
    <location>
        <begin position="663"/>
        <end position="690"/>
    </location>
</feature>
<feature type="compositionally biased region" description="Basic and acidic residues" evidence="5">
    <location>
        <begin position="749"/>
        <end position="760"/>
    </location>
</feature>
<evidence type="ECO:0000259" key="6">
    <source>
        <dbReference type="Pfam" id="PF13476"/>
    </source>
</evidence>
<evidence type="ECO:0000256" key="5">
    <source>
        <dbReference type="SAM" id="MobiDB-lite"/>
    </source>
</evidence>
<dbReference type="InterPro" id="IPR038729">
    <property type="entry name" value="Rad50/SbcC_AAA"/>
</dbReference>
<accession>A0ABS4RJM6</accession>
<reference evidence="7 8" key="1">
    <citation type="submission" date="2021-03" db="EMBL/GenBank/DDBJ databases">
        <title>Genomic Encyclopedia of Type Strains, Phase IV (KMG-IV): sequencing the most valuable type-strain genomes for metagenomic binning, comparative biology and taxonomic classification.</title>
        <authorList>
            <person name="Goeker M."/>
        </authorList>
    </citation>
    <scope>NUCLEOTIDE SEQUENCE [LARGE SCALE GENOMIC DNA]</scope>
    <source>
        <strain evidence="7 8">DSM 26675</strain>
    </source>
</reference>
<protein>
    <recommendedName>
        <fullName evidence="3">Nuclease SbcCD subunit C</fullName>
    </recommendedName>
</protein>
<evidence type="ECO:0000256" key="3">
    <source>
        <dbReference type="ARBA" id="ARBA00013368"/>
    </source>
</evidence>
<comment type="similarity">
    <text evidence="1">Belongs to the SMC family. SbcC subfamily.</text>
</comment>
<feature type="domain" description="Rad50/SbcC-type AAA" evidence="6">
    <location>
        <begin position="5"/>
        <end position="223"/>
    </location>
</feature>
<feature type="region of interest" description="Disordered" evidence="5">
    <location>
        <begin position="738"/>
        <end position="760"/>
    </location>
</feature>
<comment type="subunit">
    <text evidence="2">Heterodimer of SbcC and SbcD.</text>
</comment>
<organism evidence="7 8">
    <name type="scientific">Cytobacillus eiseniae</name>
    <dbReference type="NCBI Taxonomy" id="762947"/>
    <lineage>
        <taxon>Bacteria</taxon>
        <taxon>Bacillati</taxon>
        <taxon>Bacillota</taxon>
        <taxon>Bacilli</taxon>
        <taxon>Bacillales</taxon>
        <taxon>Bacillaceae</taxon>
        <taxon>Cytobacillus</taxon>
    </lineage>
</organism>
<sequence>MIPWRLRFSGIRDYIPTVMDLSEEHDHILISGPNGAGKSTVTFCMGGVLYSSKVDVDGLKSNNLPADQTWRAKIDLLFKNAGEIKVDAPQYVQFRLEIEQKPGDPIKREFYIEEGDEIDKWERTTKFTSGGNLNFAEYKNQVLYKYAVDPDAFYLIWYQKEVNQFAIMHPEERFRIFSEMNGIDKIQKNWEESIELVKETEQSLKEAEGKQGLNKMNLKQKKKELDHYHDRNRRREEGFTQYYRGLKWLETHYLNQIDSLKLQIEELLTDKDEKIDTKRVKEFHFLEKKDELEQFRLLLKQLEGREDELGLEVEGINNQLKVTNEKIDEISEQIAEITKQVDRIGMSESDVQVRLNEAEKKYNEIDASIKAMESKVNSLSNRRNDLIDEKSILTVEIKQDKDQEKDFKELMVTYLSSNAVQEEMDKNNLEIEHNKDRLRDLSENERKIDRELTLLKNNKVYNPRQEQSIRFFKRNQIEVYPLRELVELDETASQHDEYIFNTIKYTLFVNKKAFEAPNDLYHVSLPNLIPDKTIMHLPDKHLKVKDRLDERLYPYAIKALWWVESFFKEEKPLIVNGQLIDEKGIRGPQEDKRIILSEKVLQFQQAKMEEELTRTKEEKLQIEKDILGRNNRNSTLFRRRELLKEAEAFFTKENEREWRQSQFDKVCKEIETIEKELRLIQDELNEQRTLFAQWRQSLSNYREYLEIYQQFRKEQAKIAEVQRLNSLLKELKQHKKEKNKQFGEISNTLDKKRHDDKQLSRKLEDLESDLSYQDREIEQMERQIKARLEERVSNEEGYFRTRKGIKKLQESVKDLVAKFNEEEGHVAELTKPQAEDLCNNGKSVFEFAVSQKDIDEAAPENYAKMKDEYDRSENEVKKSRILLEEYSERMERSKEDLEDTINMKIIGVNQKFVNYMSLFGFEGKIEWDMNTDRRGQIRYTLFIKARKEGHRGKLEDVSVKARGGKVGKGVSGGEESLSSLLFALALLQTIEASPGYIVLDEFDSALDEGRKDKVFELYEQELQRKMIILTPKSHEEEYLYRFSKAYVVHHNPNIPRSTVFKVKRVRDKGNDLSYI</sequence>
<dbReference type="PANTHER" id="PTHR32114">
    <property type="entry name" value="ABC TRANSPORTER ABCH.3"/>
    <property type="match status" value="1"/>
</dbReference>
<dbReference type="SUPFAM" id="SSF52540">
    <property type="entry name" value="P-loop containing nucleoside triphosphate hydrolases"/>
    <property type="match status" value="2"/>
</dbReference>
<dbReference type="InterPro" id="IPR027417">
    <property type="entry name" value="P-loop_NTPase"/>
</dbReference>
<feature type="coiled-coil region" evidence="4">
    <location>
        <begin position="424"/>
        <end position="458"/>
    </location>
</feature>
<keyword evidence="4" id="KW-0175">Coiled coil</keyword>
<comment type="caution">
    <text evidence="7">The sequence shown here is derived from an EMBL/GenBank/DDBJ whole genome shotgun (WGS) entry which is preliminary data.</text>
</comment>
<feature type="coiled-coil region" evidence="4">
    <location>
        <begin position="257"/>
        <end position="389"/>
    </location>
</feature>
<evidence type="ECO:0000313" key="8">
    <source>
        <dbReference type="Proteomes" id="UP001519293"/>
    </source>
</evidence>
<dbReference type="PANTHER" id="PTHR32114:SF2">
    <property type="entry name" value="ABC TRANSPORTER ABCH.3"/>
    <property type="match status" value="1"/>
</dbReference>
<evidence type="ECO:0000256" key="4">
    <source>
        <dbReference type="SAM" id="Coils"/>
    </source>
</evidence>